<dbReference type="InterPro" id="IPR002126">
    <property type="entry name" value="Cadherin-like_dom"/>
</dbReference>
<evidence type="ECO:0000313" key="4">
    <source>
        <dbReference type="EMBL" id="QDV53137.1"/>
    </source>
</evidence>
<name>A0A518IJ75_9PLAN</name>
<feature type="transmembrane region" description="Helical" evidence="2">
    <location>
        <begin position="7"/>
        <end position="25"/>
    </location>
</feature>
<feature type="coiled-coil region" evidence="1">
    <location>
        <begin position="33"/>
        <end position="60"/>
    </location>
</feature>
<dbReference type="GO" id="GO:0016020">
    <property type="term" value="C:membrane"/>
    <property type="evidence" value="ECO:0007669"/>
    <property type="project" value="InterPro"/>
</dbReference>
<keyword evidence="2" id="KW-0812">Transmembrane</keyword>
<keyword evidence="1" id="KW-0175">Coiled coil</keyword>
<dbReference type="RefSeq" id="WP_145312451.1">
    <property type="nucleotide sequence ID" value="NZ_CP037452.1"/>
</dbReference>
<dbReference type="Gene3D" id="2.60.40.10">
    <property type="entry name" value="Immunoglobulins"/>
    <property type="match status" value="1"/>
</dbReference>
<dbReference type="KEGG" id="gfm:Enr17x_52080"/>
<sequence>MQKREKILAAFFGAVIVIWLGMPVIDSTFIEPVETRKNQLKALNQQIDQKEQKELELLRSAKQLGNWVAHSLPPDEHDAQRLYLEWLNDLAELSGISNLKLSPGRRIREGKTYIAIQVSLEGSATYEQLCRFLLHFYQADLQQNIIGLELDSMGTGKSDQLEIKLTAEGLALTKAKPREQLFPRAKLSSNLNFDETKMKVQDTIDFPKETPFRIRIGQEFLTVSEVSGNTWTIVRGADLTVPARYETGTPVELAPLNQYLEGSTKLEQPITEDAQVIKVLSAKYFPLGQSFLVKIDQELLNVTSHAAGDWTVQRGVLNTKQATHKKGATVTQAPQYLQAVFDYGLIAASSPFAKPIPDKIYNLELKDISNQTIVRGNTLDLNLPLQGVNPGLKAPILSVITELPSLVVESGKLKWSPDKEQKPGVYPVIVNAKQGEQSVETLFQIEFLEKNTPPQIEVVSSTTAYQTQPMSLTVKATDVDLPPQKLNFTLGPGAPVGVSINPETGELKWTPPATMELKEYPITVTVSDSGIPPVSSSKQINIKVALDDAFFTFLTGSIDLDGKKVAWIRNRATNQKQEVHTGDKINVAEISAVVKSITENHVILEIDGKQWMLSLGENFRSLRNLTGVPVLN</sequence>
<keyword evidence="2" id="KW-1133">Transmembrane helix</keyword>
<gene>
    <name evidence="4" type="ORF">Enr17x_52080</name>
</gene>
<dbReference type="InterPro" id="IPR015919">
    <property type="entry name" value="Cadherin-like_sf"/>
</dbReference>
<dbReference type="PROSITE" id="PS50268">
    <property type="entry name" value="CADHERIN_2"/>
    <property type="match status" value="1"/>
</dbReference>
<dbReference type="SUPFAM" id="SSF49313">
    <property type="entry name" value="Cadherin-like"/>
    <property type="match status" value="1"/>
</dbReference>
<protein>
    <submittedName>
        <fullName evidence="4">Ig domain protein</fullName>
    </submittedName>
</protein>
<evidence type="ECO:0000256" key="2">
    <source>
        <dbReference type="SAM" id="Phobius"/>
    </source>
</evidence>
<dbReference type="Pfam" id="PF05345">
    <property type="entry name" value="He_PIG"/>
    <property type="match status" value="1"/>
</dbReference>
<evidence type="ECO:0000259" key="3">
    <source>
        <dbReference type="PROSITE" id="PS50268"/>
    </source>
</evidence>
<dbReference type="Gene3D" id="3.30.70.60">
    <property type="match status" value="1"/>
</dbReference>
<dbReference type="EMBL" id="CP037452">
    <property type="protein sequence ID" value="QDV53137.1"/>
    <property type="molecule type" value="Genomic_DNA"/>
</dbReference>
<dbReference type="GO" id="GO:0005509">
    <property type="term" value="F:calcium ion binding"/>
    <property type="evidence" value="ECO:0007669"/>
    <property type="project" value="InterPro"/>
</dbReference>
<dbReference type="OrthoDB" id="213434at2"/>
<accession>A0A518IJ75</accession>
<dbReference type="InterPro" id="IPR013783">
    <property type="entry name" value="Ig-like_fold"/>
</dbReference>
<keyword evidence="2" id="KW-0472">Membrane</keyword>
<dbReference type="GO" id="GO:0007156">
    <property type="term" value="P:homophilic cell adhesion via plasma membrane adhesion molecules"/>
    <property type="evidence" value="ECO:0007669"/>
    <property type="project" value="InterPro"/>
</dbReference>
<dbReference type="CDD" id="cd11304">
    <property type="entry name" value="Cadherin_repeat"/>
    <property type="match status" value="1"/>
</dbReference>
<reference evidence="4 5" key="1">
    <citation type="submission" date="2019-03" db="EMBL/GenBank/DDBJ databases">
        <title>Deep-cultivation of Planctomycetes and their phenomic and genomic characterization uncovers novel biology.</title>
        <authorList>
            <person name="Wiegand S."/>
            <person name="Jogler M."/>
            <person name="Boedeker C."/>
            <person name="Pinto D."/>
            <person name="Vollmers J."/>
            <person name="Rivas-Marin E."/>
            <person name="Kohn T."/>
            <person name="Peeters S.H."/>
            <person name="Heuer A."/>
            <person name="Rast P."/>
            <person name="Oberbeckmann S."/>
            <person name="Bunk B."/>
            <person name="Jeske O."/>
            <person name="Meyerdierks A."/>
            <person name="Storesund J.E."/>
            <person name="Kallscheuer N."/>
            <person name="Luecker S."/>
            <person name="Lage O.M."/>
            <person name="Pohl T."/>
            <person name="Merkel B.J."/>
            <person name="Hornburger P."/>
            <person name="Mueller R.-W."/>
            <person name="Bruemmer F."/>
            <person name="Labrenz M."/>
            <person name="Spormann A.M."/>
            <person name="Op den Camp H."/>
            <person name="Overmann J."/>
            <person name="Amann R."/>
            <person name="Jetten M.S.M."/>
            <person name="Mascher T."/>
            <person name="Medema M.H."/>
            <person name="Devos D.P."/>
            <person name="Kaster A.-K."/>
            <person name="Ovreas L."/>
            <person name="Rohde M."/>
            <person name="Galperin M.Y."/>
            <person name="Jogler C."/>
        </authorList>
    </citation>
    <scope>NUCLEOTIDE SEQUENCE [LARGE SCALE GENOMIC DNA]</scope>
    <source>
        <strain evidence="4 5">Enr17</strain>
    </source>
</reference>
<evidence type="ECO:0000313" key="5">
    <source>
        <dbReference type="Proteomes" id="UP000318313"/>
    </source>
</evidence>
<dbReference type="Proteomes" id="UP000318313">
    <property type="component" value="Chromosome"/>
</dbReference>
<dbReference type="InterPro" id="IPR014717">
    <property type="entry name" value="Transl_elong_EF1B/ribsomal_bS6"/>
</dbReference>
<keyword evidence="5" id="KW-1185">Reference proteome</keyword>
<proteinExistence type="predicted"/>
<dbReference type="AlphaFoldDB" id="A0A518IJ75"/>
<evidence type="ECO:0000256" key="1">
    <source>
        <dbReference type="SAM" id="Coils"/>
    </source>
</evidence>
<organism evidence="4 5">
    <name type="scientific">Gimesia fumaroli</name>
    <dbReference type="NCBI Taxonomy" id="2527976"/>
    <lineage>
        <taxon>Bacteria</taxon>
        <taxon>Pseudomonadati</taxon>
        <taxon>Planctomycetota</taxon>
        <taxon>Planctomycetia</taxon>
        <taxon>Planctomycetales</taxon>
        <taxon>Planctomycetaceae</taxon>
        <taxon>Gimesia</taxon>
    </lineage>
</organism>
<feature type="domain" description="Cadherin" evidence="3">
    <location>
        <begin position="448"/>
        <end position="544"/>
    </location>
</feature>